<reference evidence="2" key="1">
    <citation type="journal article" date="2020" name="Stud. Mycol.">
        <title>101 Dothideomycetes genomes: a test case for predicting lifestyles and emergence of pathogens.</title>
        <authorList>
            <person name="Haridas S."/>
            <person name="Albert R."/>
            <person name="Binder M."/>
            <person name="Bloem J."/>
            <person name="Labutti K."/>
            <person name="Salamov A."/>
            <person name="Andreopoulos B."/>
            <person name="Baker S."/>
            <person name="Barry K."/>
            <person name="Bills G."/>
            <person name="Bluhm B."/>
            <person name="Cannon C."/>
            <person name="Castanera R."/>
            <person name="Culley D."/>
            <person name="Daum C."/>
            <person name="Ezra D."/>
            <person name="Gonzalez J."/>
            <person name="Henrissat B."/>
            <person name="Kuo A."/>
            <person name="Liang C."/>
            <person name="Lipzen A."/>
            <person name="Lutzoni F."/>
            <person name="Magnuson J."/>
            <person name="Mondo S."/>
            <person name="Nolan M."/>
            <person name="Ohm R."/>
            <person name="Pangilinan J."/>
            <person name="Park H.-J."/>
            <person name="Ramirez L."/>
            <person name="Alfaro M."/>
            <person name="Sun H."/>
            <person name="Tritt A."/>
            <person name="Yoshinaga Y."/>
            <person name="Zwiers L.-H."/>
            <person name="Turgeon B."/>
            <person name="Goodwin S."/>
            <person name="Spatafora J."/>
            <person name="Crous P."/>
            <person name="Grigoriev I."/>
        </authorList>
    </citation>
    <scope>NUCLEOTIDE SEQUENCE</scope>
    <source>
        <strain evidence="2">CBS 627.86</strain>
    </source>
</reference>
<feature type="compositionally biased region" description="Low complexity" evidence="1">
    <location>
        <begin position="234"/>
        <end position="243"/>
    </location>
</feature>
<feature type="compositionally biased region" description="Polar residues" evidence="1">
    <location>
        <begin position="73"/>
        <end position="89"/>
    </location>
</feature>
<feature type="compositionally biased region" description="Basic and acidic residues" evidence="1">
    <location>
        <begin position="1"/>
        <end position="10"/>
    </location>
</feature>
<dbReference type="EMBL" id="ML977336">
    <property type="protein sequence ID" value="KAF2110884.1"/>
    <property type="molecule type" value="Genomic_DNA"/>
</dbReference>
<keyword evidence="3" id="KW-1185">Reference proteome</keyword>
<evidence type="ECO:0000256" key="1">
    <source>
        <dbReference type="SAM" id="MobiDB-lite"/>
    </source>
</evidence>
<organism evidence="2 3">
    <name type="scientific">Lophiotrema nucula</name>
    <dbReference type="NCBI Taxonomy" id="690887"/>
    <lineage>
        <taxon>Eukaryota</taxon>
        <taxon>Fungi</taxon>
        <taxon>Dikarya</taxon>
        <taxon>Ascomycota</taxon>
        <taxon>Pezizomycotina</taxon>
        <taxon>Dothideomycetes</taxon>
        <taxon>Pleosporomycetidae</taxon>
        <taxon>Pleosporales</taxon>
        <taxon>Lophiotremataceae</taxon>
        <taxon>Lophiotrema</taxon>
    </lineage>
</organism>
<proteinExistence type="predicted"/>
<feature type="compositionally biased region" description="Polar residues" evidence="1">
    <location>
        <begin position="379"/>
        <end position="389"/>
    </location>
</feature>
<gene>
    <name evidence="2" type="ORF">BDV96DRAFT_603497</name>
</gene>
<feature type="region of interest" description="Disordered" evidence="1">
    <location>
        <begin position="219"/>
        <end position="243"/>
    </location>
</feature>
<sequence length="401" mass="44540">MPDPGHDKQIVNDATEPNSGPVTDDACEVSPVAKEFPSGDTGDTCKVSPVTEQFPAYTEPCPSVSKAEDEEQATSPAHSELPPSSTTVSPHVIPQSEVEMNFTVPVRSEISLDAMEQELRELKKKTQAAQASSKQNLEYLRNLISANLTPKSAESQANIFRDDRPYMHEEIGEKQKSMRDSVDENALQGASAAATSGTWTGQTIDYQGDRMYRFQQPQPIQHQTQPTKVPGKPEPVSSSKVFVESVKRSEKKIQEVRFEDRTSGGSNKFLDQGADVVKKLARYTAKIWRAPIFTPMVVLTEKVREIVADTSSRRKVTSYTVTSYTVSVVEMRTGESLNKTKQTHYESRRAIEEMQIKLSKLNGERFVASRKGGRELRPQSATRGTTGTSPLKLPRDTGWTR</sequence>
<dbReference type="Proteomes" id="UP000799770">
    <property type="component" value="Unassembled WGS sequence"/>
</dbReference>
<dbReference type="AlphaFoldDB" id="A0A6A5YVS5"/>
<protein>
    <submittedName>
        <fullName evidence="2">Uncharacterized protein</fullName>
    </submittedName>
</protein>
<feature type="region of interest" description="Disordered" evidence="1">
    <location>
        <begin position="1"/>
        <end position="90"/>
    </location>
</feature>
<feature type="region of interest" description="Disordered" evidence="1">
    <location>
        <begin position="368"/>
        <end position="401"/>
    </location>
</feature>
<evidence type="ECO:0000313" key="2">
    <source>
        <dbReference type="EMBL" id="KAF2110884.1"/>
    </source>
</evidence>
<name>A0A6A5YVS5_9PLEO</name>
<evidence type="ECO:0000313" key="3">
    <source>
        <dbReference type="Proteomes" id="UP000799770"/>
    </source>
</evidence>
<accession>A0A6A5YVS5</accession>